<dbReference type="RefSeq" id="WP_163679906.1">
    <property type="nucleotide sequence ID" value="NZ_JAAIYP010000038.1"/>
</dbReference>
<organism evidence="2 3">
    <name type="scientific">Magnetospirillum aberrantis SpK</name>
    <dbReference type="NCBI Taxonomy" id="908842"/>
    <lineage>
        <taxon>Bacteria</taxon>
        <taxon>Pseudomonadati</taxon>
        <taxon>Pseudomonadota</taxon>
        <taxon>Alphaproteobacteria</taxon>
        <taxon>Rhodospirillales</taxon>
        <taxon>Rhodospirillaceae</taxon>
        <taxon>Magnetospirillum</taxon>
    </lineage>
</organism>
<dbReference type="InterPro" id="IPR042245">
    <property type="entry name" value="Tgt2/MlaC_sf"/>
</dbReference>
<comment type="caution">
    <text evidence="2">The sequence shown here is derived from an EMBL/GenBank/DDBJ whole genome shotgun (WGS) entry which is preliminary data.</text>
</comment>
<evidence type="ECO:0000313" key="3">
    <source>
        <dbReference type="Proteomes" id="UP000480684"/>
    </source>
</evidence>
<sequence>MLSRRSLIGLVAAVVSTFAVSLPARAEMETEARAFIQKLADTAMNNVAVKGISNEDRANRFRTLFVDTFDLPEIGKLVLARHWRVATPEQQQEFLRLFEDIQVYTWTRRFKDYSGETLEILGVQPESGGDFLVDSRMLREKLEPIAVSWRVRREGDVFKVLDIKVEGASMALTHRSEYGSVIQSAGGRVDGLLQALRKKVAQLRAETLAAAN</sequence>
<gene>
    <name evidence="2" type="ORF">G4223_12255</name>
</gene>
<protein>
    <submittedName>
        <fullName evidence="2">ABC transporter substrate-binding protein</fullName>
    </submittedName>
</protein>
<dbReference type="PROSITE" id="PS51318">
    <property type="entry name" value="TAT"/>
    <property type="match status" value="1"/>
</dbReference>
<evidence type="ECO:0000256" key="1">
    <source>
        <dbReference type="SAM" id="SignalP"/>
    </source>
</evidence>
<accession>A0A7C9QUH0</accession>
<reference evidence="2 3" key="1">
    <citation type="submission" date="2020-02" db="EMBL/GenBank/DDBJ databases">
        <authorList>
            <person name="Dziuba M."/>
            <person name="Kuznetsov B."/>
            <person name="Mardanov A."/>
            <person name="Ravin N."/>
            <person name="Grouzdev D."/>
        </authorList>
    </citation>
    <scope>NUCLEOTIDE SEQUENCE [LARGE SCALE GENOMIC DNA]</scope>
    <source>
        <strain evidence="2 3">SpK</strain>
    </source>
</reference>
<feature type="chain" id="PRO_5028807749" evidence="1">
    <location>
        <begin position="27"/>
        <end position="212"/>
    </location>
</feature>
<proteinExistence type="predicted"/>
<dbReference type="Proteomes" id="UP000480684">
    <property type="component" value="Unassembled WGS sequence"/>
</dbReference>
<dbReference type="Gene3D" id="3.10.450.710">
    <property type="entry name" value="Tgt2/MlaC"/>
    <property type="match status" value="1"/>
</dbReference>
<dbReference type="EMBL" id="JAAIYP010000038">
    <property type="protein sequence ID" value="NFV80884.1"/>
    <property type="molecule type" value="Genomic_DNA"/>
</dbReference>
<dbReference type="InterPro" id="IPR008869">
    <property type="entry name" value="MlaC/ttg2D"/>
</dbReference>
<dbReference type="PANTHER" id="PTHR36573">
    <property type="entry name" value="INTERMEMBRANE PHOSPHOLIPID TRANSPORT SYSTEM BINDING PROTEIN MLAC"/>
    <property type="match status" value="1"/>
</dbReference>
<feature type="signal peptide" evidence="1">
    <location>
        <begin position="1"/>
        <end position="26"/>
    </location>
</feature>
<keyword evidence="3" id="KW-1185">Reference proteome</keyword>
<dbReference type="InterPro" id="IPR006311">
    <property type="entry name" value="TAT_signal"/>
</dbReference>
<keyword evidence="1" id="KW-0732">Signal</keyword>
<name>A0A7C9QUH0_9PROT</name>
<dbReference type="PANTHER" id="PTHR36573:SF1">
    <property type="entry name" value="INTERMEMBRANE PHOSPHOLIPID TRANSPORT SYSTEM BINDING PROTEIN MLAC"/>
    <property type="match status" value="1"/>
</dbReference>
<evidence type="ECO:0000313" key="2">
    <source>
        <dbReference type="EMBL" id="NFV80884.1"/>
    </source>
</evidence>
<dbReference type="Pfam" id="PF05494">
    <property type="entry name" value="MlaC"/>
    <property type="match status" value="1"/>
</dbReference>
<dbReference type="AlphaFoldDB" id="A0A7C9QUH0"/>